<evidence type="ECO:0000256" key="1">
    <source>
        <dbReference type="ARBA" id="ARBA00008542"/>
    </source>
</evidence>
<evidence type="ECO:0000313" key="4">
    <source>
        <dbReference type="Proteomes" id="UP000509458"/>
    </source>
</evidence>
<dbReference type="RefSeq" id="WP_179984184.1">
    <property type="nucleotide sequence ID" value="NZ_LR812090.1"/>
</dbReference>
<evidence type="ECO:0000313" key="3">
    <source>
        <dbReference type="EMBL" id="CAB9494890.1"/>
    </source>
</evidence>
<dbReference type="Gene3D" id="3.40.50.880">
    <property type="match status" value="1"/>
</dbReference>
<protein>
    <submittedName>
        <fullName evidence="3">General stress protein 18</fullName>
        <ecNumber evidence="3">3.2.-.-</ecNumber>
    </submittedName>
</protein>
<proteinExistence type="inferred from homology"/>
<dbReference type="EMBL" id="LR812090">
    <property type="protein sequence ID" value="CAB9494890.1"/>
    <property type="molecule type" value="Genomic_DNA"/>
</dbReference>
<dbReference type="NCBIfam" id="TIGR01382">
    <property type="entry name" value="PfpI"/>
    <property type="match status" value="1"/>
</dbReference>
<feature type="domain" description="DJ-1/PfpI" evidence="2">
    <location>
        <begin position="10"/>
        <end position="180"/>
    </location>
</feature>
<dbReference type="PANTHER" id="PTHR42733:SF12">
    <property type="entry name" value="PROTEINASE"/>
    <property type="match status" value="1"/>
</dbReference>
<keyword evidence="3" id="KW-0326">Glycosidase</keyword>
<organism evidence="3 4">
    <name type="scientific">Alteromonas macleodii</name>
    <name type="common">Pseudoalteromonas macleodii</name>
    <dbReference type="NCBI Taxonomy" id="28108"/>
    <lineage>
        <taxon>Bacteria</taxon>
        <taxon>Pseudomonadati</taxon>
        <taxon>Pseudomonadota</taxon>
        <taxon>Gammaproteobacteria</taxon>
        <taxon>Alteromonadales</taxon>
        <taxon>Alteromonadaceae</taxon>
        <taxon>Alteromonas/Salinimonas group</taxon>
        <taxon>Alteromonas</taxon>
    </lineage>
</organism>
<dbReference type="AlphaFoldDB" id="A0A6T9Y8Y1"/>
<reference evidence="3 4" key="1">
    <citation type="submission" date="2020-06" db="EMBL/GenBank/DDBJ databases">
        <authorList>
            <person name="Duchaud E."/>
        </authorList>
    </citation>
    <scope>NUCLEOTIDE SEQUENCE [LARGE SCALE GENOMIC DNA]</scope>
    <source>
        <strain evidence="3">Alteromonas fortis</strain>
    </source>
</reference>
<gene>
    <name evidence="3" type="primary">yfkM</name>
    <name evidence="3" type="ORF">ALFOR1_40268</name>
</gene>
<keyword evidence="3" id="KW-0378">Hydrolase</keyword>
<dbReference type="InterPro" id="IPR006286">
    <property type="entry name" value="C56_PfpI-like"/>
</dbReference>
<dbReference type="PROSITE" id="PS51276">
    <property type="entry name" value="PEPTIDASE_C56_PFPI"/>
    <property type="match status" value="1"/>
</dbReference>
<accession>A0A6T9Y8Y1</accession>
<dbReference type="CDD" id="cd03134">
    <property type="entry name" value="GATase1_PfpI_like"/>
    <property type="match status" value="1"/>
</dbReference>
<dbReference type="Proteomes" id="UP000509458">
    <property type="component" value="Chromosome"/>
</dbReference>
<sequence length="183" mass="19956">MSNTQNLQGKKIAILATNGFEQSELVQPKEMFTERGAQVDILAIEDQTSIKAWDEDDWGKDVNVDLQVTSAKLDDYDALVLPGGQINPDVLRTNEDAVNFIKEANNTDSIKAVGAICHGPWLLVESGLAKGATLTSFPSIQTDLKNAGANWVDREVVTDDKLVTSRNPNDIPAFVDQISKMIA</sequence>
<dbReference type="SUPFAM" id="SSF52317">
    <property type="entry name" value="Class I glutamine amidotransferase-like"/>
    <property type="match status" value="1"/>
</dbReference>
<dbReference type="GO" id="GO:0016798">
    <property type="term" value="F:hydrolase activity, acting on glycosyl bonds"/>
    <property type="evidence" value="ECO:0007669"/>
    <property type="project" value="UniProtKB-KW"/>
</dbReference>
<comment type="similarity">
    <text evidence="1">Belongs to the peptidase C56 family.</text>
</comment>
<dbReference type="PANTHER" id="PTHR42733">
    <property type="entry name" value="DJ-1 PROTEIN"/>
    <property type="match status" value="1"/>
</dbReference>
<dbReference type="InterPro" id="IPR029062">
    <property type="entry name" value="Class_I_gatase-like"/>
</dbReference>
<name>A0A6T9Y8Y1_ALTMA</name>
<dbReference type="Pfam" id="PF01965">
    <property type="entry name" value="DJ-1_PfpI"/>
    <property type="match status" value="1"/>
</dbReference>
<dbReference type="InterPro" id="IPR002818">
    <property type="entry name" value="DJ-1/PfpI"/>
</dbReference>
<dbReference type="EC" id="3.2.-.-" evidence="3"/>
<evidence type="ECO:0000259" key="2">
    <source>
        <dbReference type="Pfam" id="PF01965"/>
    </source>
</evidence>